<evidence type="ECO:0000313" key="8">
    <source>
        <dbReference type="Proteomes" id="UP000823900"/>
    </source>
</evidence>
<feature type="binding site" evidence="4">
    <location>
        <position position="64"/>
    </location>
    <ligand>
        <name>substrate</name>
    </ligand>
</feature>
<feature type="binding site" evidence="4">
    <location>
        <begin position="14"/>
        <end position="18"/>
    </location>
    <ligand>
        <name>ATP</name>
        <dbReference type="ChEBI" id="CHEBI:30616"/>
    </ligand>
</feature>
<keyword evidence="3 4" id="KW-0067">ATP-binding</keyword>
<proteinExistence type="inferred from homology"/>
<feature type="coiled-coil region" evidence="6">
    <location>
        <begin position="14"/>
        <end position="41"/>
    </location>
</feature>
<comment type="cofactor">
    <cofactor evidence="5">
        <name>Mg(2+)</name>
        <dbReference type="ChEBI" id="CHEBI:18420"/>
    </cofactor>
</comment>
<dbReference type="EMBL" id="DWZA01000030">
    <property type="protein sequence ID" value="HJA70654.1"/>
    <property type="molecule type" value="Genomic_DNA"/>
</dbReference>
<reference evidence="7" key="1">
    <citation type="journal article" date="2021" name="PeerJ">
        <title>Extensive microbial diversity within the chicken gut microbiome revealed by metagenomics and culture.</title>
        <authorList>
            <person name="Gilroy R."/>
            <person name="Ravi A."/>
            <person name="Getino M."/>
            <person name="Pursley I."/>
            <person name="Horton D.L."/>
            <person name="Alikhan N.F."/>
            <person name="Baker D."/>
            <person name="Gharbi K."/>
            <person name="Hall N."/>
            <person name="Watson M."/>
            <person name="Adriaenssens E.M."/>
            <person name="Foster-Nyarko E."/>
            <person name="Jarju S."/>
            <person name="Secka A."/>
            <person name="Antonio M."/>
            <person name="Oren A."/>
            <person name="Chaudhuri R.R."/>
            <person name="La Ragione R."/>
            <person name="Hildebrand F."/>
            <person name="Pallen M.J."/>
        </authorList>
    </citation>
    <scope>NUCLEOTIDE SEQUENCE</scope>
    <source>
        <strain evidence="7">CHK178-16964</strain>
    </source>
</reference>
<dbReference type="EC" id="6.3.3.2" evidence="5"/>
<evidence type="ECO:0000256" key="6">
    <source>
        <dbReference type="SAM" id="Coils"/>
    </source>
</evidence>
<dbReference type="Pfam" id="PF01812">
    <property type="entry name" value="5-FTHF_cyc-lig"/>
    <property type="match status" value="1"/>
</dbReference>
<reference evidence="7" key="2">
    <citation type="submission" date="2021-04" db="EMBL/GenBank/DDBJ databases">
        <authorList>
            <person name="Gilroy R."/>
        </authorList>
    </citation>
    <scope>NUCLEOTIDE SEQUENCE</scope>
    <source>
        <strain evidence="7">CHK178-16964</strain>
    </source>
</reference>
<gene>
    <name evidence="7" type="ORF">IAA07_03610</name>
</gene>
<dbReference type="GO" id="GO:0009396">
    <property type="term" value="P:folic acid-containing compound biosynthetic process"/>
    <property type="evidence" value="ECO:0007669"/>
    <property type="project" value="TreeGrafter"/>
</dbReference>
<accession>A0A9D2HHL3</accession>
<name>A0A9D2HHL3_9FIRM</name>
<dbReference type="GO" id="GO:0030272">
    <property type="term" value="F:5-formyltetrahydrofolate cyclo-ligase activity"/>
    <property type="evidence" value="ECO:0007669"/>
    <property type="project" value="UniProtKB-EC"/>
</dbReference>
<comment type="similarity">
    <text evidence="1 5">Belongs to the 5-formyltetrahydrofolate cyclo-ligase family.</text>
</comment>
<dbReference type="GO" id="GO:0035999">
    <property type="term" value="P:tetrahydrofolate interconversion"/>
    <property type="evidence" value="ECO:0007669"/>
    <property type="project" value="TreeGrafter"/>
</dbReference>
<dbReference type="Proteomes" id="UP000823900">
    <property type="component" value="Unassembled WGS sequence"/>
</dbReference>
<evidence type="ECO:0000256" key="1">
    <source>
        <dbReference type="ARBA" id="ARBA00010638"/>
    </source>
</evidence>
<keyword evidence="5" id="KW-0479">Metal-binding</keyword>
<dbReference type="InterPro" id="IPR002698">
    <property type="entry name" value="FTHF_cligase"/>
</dbReference>
<protein>
    <recommendedName>
        <fullName evidence="5">5-formyltetrahydrofolate cyclo-ligase</fullName>
        <ecNumber evidence="5">6.3.3.2</ecNumber>
    </recommendedName>
</protein>
<evidence type="ECO:0000313" key="7">
    <source>
        <dbReference type="EMBL" id="HJA70654.1"/>
    </source>
</evidence>
<dbReference type="PANTHER" id="PTHR23407:SF1">
    <property type="entry name" value="5-FORMYLTETRAHYDROFOLATE CYCLO-LIGASE"/>
    <property type="match status" value="1"/>
</dbReference>
<dbReference type="Gene3D" id="3.40.50.10420">
    <property type="entry name" value="NagB/RpiA/CoA transferase-like"/>
    <property type="match status" value="1"/>
</dbReference>
<keyword evidence="5" id="KW-0460">Magnesium</keyword>
<dbReference type="PIRSF" id="PIRSF006806">
    <property type="entry name" value="FTHF_cligase"/>
    <property type="match status" value="1"/>
</dbReference>
<comment type="catalytic activity">
    <reaction evidence="5">
        <text>(6S)-5-formyl-5,6,7,8-tetrahydrofolate + ATP = (6R)-5,10-methenyltetrahydrofolate + ADP + phosphate</text>
        <dbReference type="Rhea" id="RHEA:10488"/>
        <dbReference type="ChEBI" id="CHEBI:30616"/>
        <dbReference type="ChEBI" id="CHEBI:43474"/>
        <dbReference type="ChEBI" id="CHEBI:57455"/>
        <dbReference type="ChEBI" id="CHEBI:57457"/>
        <dbReference type="ChEBI" id="CHEBI:456216"/>
        <dbReference type="EC" id="6.3.3.2"/>
    </reaction>
</comment>
<feature type="binding site" evidence="4">
    <location>
        <begin position="149"/>
        <end position="157"/>
    </location>
    <ligand>
        <name>ATP</name>
        <dbReference type="ChEBI" id="CHEBI:30616"/>
    </ligand>
</feature>
<dbReference type="GO" id="GO:0046872">
    <property type="term" value="F:metal ion binding"/>
    <property type="evidence" value="ECO:0007669"/>
    <property type="project" value="UniProtKB-KW"/>
</dbReference>
<dbReference type="NCBIfam" id="TIGR02727">
    <property type="entry name" value="MTHFS_bact"/>
    <property type="match status" value="1"/>
</dbReference>
<dbReference type="GO" id="GO:0005524">
    <property type="term" value="F:ATP binding"/>
    <property type="evidence" value="ECO:0007669"/>
    <property type="project" value="UniProtKB-KW"/>
</dbReference>
<dbReference type="InterPro" id="IPR037171">
    <property type="entry name" value="NagB/RpiA_transferase-like"/>
</dbReference>
<dbReference type="InterPro" id="IPR024185">
    <property type="entry name" value="FTHF_cligase-like_sf"/>
</dbReference>
<dbReference type="PANTHER" id="PTHR23407">
    <property type="entry name" value="ATPASE INHIBITOR/5-FORMYLTETRAHYDROFOLATE CYCLO-LIGASE"/>
    <property type="match status" value="1"/>
</dbReference>
<keyword evidence="2 4" id="KW-0547">Nucleotide-binding</keyword>
<dbReference type="SUPFAM" id="SSF100950">
    <property type="entry name" value="NagB/RpiA/CoA transferase-like"/>
    <property type="match status" value="1"/>
</dbReference>
<evidence type="ECO:0000256" key="2">
    <source>
        <dbReference type="ARBA" id="ARBA00022741"/>
    </source>
</evidence>
<feature type="binding site" evidence="4">
    <location>
        <position position="69"/>
    </location>
    <ligand>
        <name>substrate</name>
    </ligand>
</feature>
<organism evidence="7 8">
    <name type="scientific">Candidatus Lachnoclostridium stercoravium</name>
    <dbReference type="NCBI Taxonomy" id="2838633"/>
    <lineage>
        <taxon>Bacteria</taxon>
        <taxon>Bacillati</taxon>
        <taxon>Bacillota</taxon>
        <taxon>Clostridia</taxon>
        <taxon>Lachnospirales</taxon>
        <taxon>Lachnospiraceae</taxon>
    </lineage>
</organism>
<evidence type="ECO:0000256" key="5">
    <source>
        <dbReference type="RuleBase" id="RU361279"/>
    </source>
</evidence>
<dbReference type="AlphaFoldDB" id="A0A9D2HHL3"/>
<evidence type="ECO:0000256" key="3">
    <source>
        <dbReference type="ARBA" id="ARBA00022840"/>
    </source>
</evidence>
<keyword evidence="7" id="KW-0436">Ligase</keyword>
<evidence type="ECO:0000256" key="4">
    <source>
        <dbReference type="PIRSR" id="PIRSR006806-1"/>
    </source>
</evidence>
<sequence length="203" mass="22863">MGSTEKTESIDEGKKKLRAYIKGLRNELTEAEKKSRSKRAAANAIRFLETLMGREGFSWVYCYMDLEKEAGTEDIISWCMERGLHIAVPKVLGEEMDFFEIRSWNDLIPGTMGILEPKESCKRAREASDSAASCPVIVPGVAFGRDGSRIGYGGGYYDRFFSREPGHKKAGYCFSFQLFDQTPSGKYDEKMDLVITEEGIFEA</sequence>
<keyword evidence="6" id="KW-0175">Coiled coil</keyword>
<comment type="caution">
    <text evidence="7">The sequence shown here is derived from an EMBL/GenBank/DDBJ whole genome shotgun (WGS) entry which is preliminary data.</text>
</comment>